<dbReference type="Proteomes" id="UP000198672">
    <property type="component" value="Unassembled WGS sequence"/>
</dbReference>
<evidence type="ECO:0000313" key="3">
    <source>
        <dbReference type="Proteomes" id="UP000198672"/>
    </source>
</evidence>
<name>A0A1H3EZC2_ALLWA</name>
<dbReference type="STRING" id="61595.SAMN05421644_11518"/>
<dbReference type="AlphaFoldDB" id="A0A1H3EZC2"/>
<accession>A0A1H3EZC2</accession>
<feature type="compositionally biased region" description="Polar residues" evidence="1">
    <location>
        <begin position="44"/>
        <end position="55"/>
    </location>
</feature>
<proteinExistence type="predicted"/>
<evidence type="ECO:0000313" key="2">
    <source>
        <dbReference type="EMBL" id="SDX83244.1"/>
    </source>
</evidence>
<protein>
    <submittedName>
        <fullName evidence="2">Uncharacterized protein</fullName>
    </submittedName>
</protein>
<dbReference type="RefSeq" id="WP_091333201.1">
    <property type="nucleotide sequence ID" value="NZ_FNOW01000015.1"/>
</dbReference>
<gene>
    <name evidence="2" type="ORF">SAMN05421644_11518</name>
</gene>
<feature type="region of interest" description="Disordered" evidence="1">
    <location>
        <begin position="38"/>
        <end position="100"/>
    </location>
</feature>
<reference evidence="3" key="1">
    <citation type="submission" date="2016-10" db="EMBL/GenBank/DDBJ databases">
        <authorList>
            <person name="Varghese N."/>
            <person name="Submissions S."/>
        </authorList>
    </citation>
    <scope>NUCLEOTIDE SEQUENCE [LARGE SCALE GENOMIC DNA]</scope>
    <source>
        <strain evidence="3">DSM 173</strain>
    </source>
</reference>
<keyword evidence="3" id="KW-1185">Reference proteome</keyword>
<sequence length="165" mass="18677">MIAALVIALVLLVLLGAVVWFWQRRLHQAARTEFNPVMRPEAPRSTQLRPATSTLWRPPPRQHLLQQQRQSAAQRGQREGPNQRLYTRRQRVVSDDPDSAAVTSFAAAPERFAHAPNPITLQVEPRAGRVAPGNVSTRLDRKRQGLDSLITEWSSETTDHSTREH</sequence>
<evidence type="ECO:0000256" key="1">
    <source>
        <dbReference type="SAM" id="MobiDB-lite"/>
    </source>
</evidence>
<organism evidence="2 3">
    <name type="scientific">Allochromatium warmingii</name>
    <name type="common">Chromatium warmingii</name>
    <dbReference type="NCBI Taxonomy" id="61595"/>
    <lineage>
        <taxon>Bacteria</taxon>
        <taxon>Pseudomonadati</taxon>
        <taxon>Pseudomonadota</taxon>
        <taxon>Gammaproteobacteria</taxon>
        <taxon>Chromatiales</taxon>
        <taxon>Chromatiaceae</taxon>
        <taxon>Allochromatium</taxon>
    </lineage>
</organism>
<feature type="compositionally biased region" description="Low complexity" evidence="1">
    <location>
        <begin position="62"/>
        <end position="75"/>
    </location>
</feature>
<dbReference type="EMBL" id="FNOW01000015">
    <property type="protein sequence ID" value="SDX83244.1"/>
    <property type="molecule type" value="Genomic_DNA"/>
</dbReference>